<protein>
    <submittedName>
        <fullName evidence="2">Uncharacterized protein</fullName>
    </submittedName>
</protein>
<feature type="compositionally biased region" description="Polar residues" evidence="1">
    <location>
        <begin position="43"/>
        <end position="74"/>
    </location>
</feature>
<gene>
    <name evidence="2" type="primary">Mo06445</name>
    <name evidence="2" type="ORF">E5Q_06445</name>
</gene>
<evidence type="ECO:0000313" key="2">
    <source>
        <dbReference type="EMBL" id="GAA99742.1"/>
    </source>
</evidence>
<dbReference type="HOGENOM" id="CLU_1922076_0_0_1"/>
<comment type="caution">
    <text evidence="2">The sequence shown here is derived from an EMBL/GenBank/DDBJ whole genome shotgun (WGS) entry which is preliminary data.</text>
</comment>
<proteinExistence type="predicted"/>
<reference evidence="2 3" key="1">
    <citation type="journal article" date="2011" name="J. Gen. Appl. Microbiol.">
        <title>Draft genome sequencing of the enigmatic basidiomycete Mixia osmundae.</title>
        <authorList>
            <person name="Nishida H."/>
            <person name="Nagatsuka Y."/>
            <person name="Sugiyama J."/>
        </authorList>
    </citation>
    <scope>NUCLEOTIDE SEQUENCE [LARGE SCALE GENOMIC DNA]</scope>
    <source>
        <strain evidence="3">CBS 9802 / IAM 14324 / JCM 22182 / KY 12970</strain>
    </source>
</reference>
<sequence length="132" mass="13595">KFGSDINAAHQPGLTGASDHSDVTLAPAAVSPTMPLNQPLPTPSCSYAAPTNRSGHLSGTHTPSAFASANNGQGTTVGNDPLDLFLSESHFLESVLTSQGQDQFFAWQQVDPSHLDHLVNLGGIGPADVPPA</sequence>
<evidence type="ECO:0000256" key="1">
    <source>
        <dbReference type="SAM" id="MobiDB-lite"/>
    </source>
</evidence>
<dbReference type="InParanoid" id="G7EA82"/>
<accession>G7EA82</accession>
<dbReference type="EMBL" id="BABT02000232">
    <property type="protein sequence ID" value="GAA99742.1"/>
    <property type="molecule type" value="Genomic_DNA"/>
</dbReference>
<name>G7EA82_MIXOS</name>
<dbReference type="AlphaFoldDB" id="G7EA82"/>
<evidence type="ECO:0000313" key="3">
    <source>
        <dbReference type="Proteomes" id="UP000009131"/>
    </source>
</evidence>
<dbReference type="Proteomes" id="UP000009131">
    <property type="component" value="Unassembled WGS sequence"/>
</dbReference>
<feature type="non-terminal residue" evidence="2">
    <location>
        <position position="1"/>
    </location>
</feature>
<organism evidence="2 3">
    <name type="scientific">Mixia osmundae (strain CBS 9802 / IAM 14324 / JCM 22182 / KY 12970)</name>
    <dbReference type="NCBI Taxonomy" id="764103"/>
    <lineage>
        <taxon>Eukaryota</taxon>
        <taxon>Fungi</taxon>
        <taxon>Dikarya</taxon>
        <taxon>Basidiomycota</taxon>
        <taxon>Pucciniomycotina</taxon>
        <taxon>Mixiomycetes</taxon>
        <taxon>Mixiales</taxon>
        <taxon>Mixiaceae</taxon>
        <taxon>Mixia</taxon>
    </lineage>
</organism>
<reference evidence="2 3" key="2">
    <citation type="journal article" date="2012" name="Open Biol.">
        <title>Characteristics of nucleosomes and linker DNA regions on the genome of the basidiomycete Mixia osmundae revealed by mono- and dinucleosome mapping.</title>
        <authorList>
            <person name="Nishida H."/>
            <person name="Kondo S."/>
            <person name="Matsumoto T."/>
            <person name="Suzuki Y."/>
            <person name="Yoshikawa H."/>
            <person name="Taylor T.D."/>
            <person name="Sugiyama J."/>
        </authorList>
    </citation>
    <scope>NUCLEOTIDE SEQUENCE [LARGE SCALE GENOMIC DNA]</scope>
    <source>
        <strain evidence="3">CBS 9802 / IAM 14324 / JCM 22182 / KY 12970</strain>
    </source>
</reference>
<keyword evidence="3" id="KW-1185">Reference proteome</keyword>
<feature type="region of interest" description="Disordered" evidence="1">
    <location>
        <begin position="1"/>
        <end position="74"/>
    </location>
</feature>